<dbReference type="GO" id="GO:0032259">
    <property type="term" value="P:methylation"/>
    <property type="evidence" value="ECO:0007669"/>
    <property type="project" value="UniProtKB-KW"/>
</dbReference>
<dbReference type="CDD" id="cd02440">
    <property type="entry name" value="AdoMet_MTases"/>
    <property type="match status" value="1"/>
</dbReference>
<dbReference type="InterPro" id="IPR041698">
    <property type="entry name" value="Methyltransf_25"/>
</dbReference>
<evidence type="ECO:0000256" key="2">
    <source>
        <dbReference type="ARBA" id="ARBA00022679"/>
    </source>
</evidence>
<dbReference type="Pfam" id="PF13649">
    <property type="entry name" value="Methyltransf_25"/>
    <property type="match status" value="1"/>
</dbReference>
<dbReference type="Proteomes" id="UP001299235">
    <property type="component" value="Unassembled WGS sequence"/>
</dbReference>
<reference evidence="4 5" key="1">
    <citation type="submission" date="2021-10" db="EMBL/GenBank/DDBJ databases">
        <title>Anaerobic single-cell dispensing facilitates the cultivation of human gut bacteria.</title>
        <authorList>
            <person name="Afrizal A."/>
        </authorList>
    </citation>
    <scope>NUCLEOTIDE SEQUENCE [LARGE SCALE GENOMIC DNA]</scope>
    <source>
        <strain evidence="4 5">CLA-AA-H246</strain>
    </source>
</reference>
<keyword evidence="5" id="KW-1185">Reference proteome</keyword>
<dbReference type="RefSeq" id="WP_248834618.1">
    <property type="nucleotide sequence ID" value="NZ_JAJEQE010000003.1"/>
</dbReference>
<evidence type="ECO:0000313" key="5">
    <source>
        <dbReference type="Proteomes" id="UP001299235"/>
    </source>
</evidence>
<protein>
    <submittedName>
        <fullName evidence="4">Class I SAM-dependent methyltransferase</fullName>
    </submittedName>
</protein>
<evidence type="ECO:0000313" key="4">
    <source>
        <dbReference type="EMBL" id="MCC2147980.1"/>
    </source>
</evidence>
<keyword evidence="2" id="KW-0808">Transferase</keyword>
<dbReference type="GO" id="GO:0008168">
    <property type="term" value="F:methyltransferase activity"/>
    <property type="evidence" value="ECO:0007669"/>
    <property type="project" value="UniProtKB-KW"/>
</dbReference>
<dbReference type="InterPro" id="IPR029063">
    <property type="entry name" value="SAM-dependent_MTases_sf"/>
</dbReference>
<dbReference type="EMBL" id="JAJEQE010000003">
    <property type="protein sequence ID" value="MCC2147980.1"/>
    <property type="molecule type" value="Genomic_DNA"/>
</dbReference>
<dbReference type="PANTHER" id="PTHR43861">
    <property type="entry name" value="TRANS-ACONITATE 2-METHYLTRANSFERASE-RELATED"/>
    <property type="match status" value="1"/>
</dbReference>
<gene>
    <name evidence="4" type="ORF">LKD42_01725</name>
</gene>
<organism evidence="4 5">
    <name type="scientific">Hominisplanchenecus faecis</name>
    <dbReference type="NCBI Taxonomy" id="2885351"/>
    <lineage>
        <taxon>Bacteria</taxon>
        <taxon>Bacillati</taxon>
        <taxon>Bacillota</taxon>
        <taxon>Clostridia</taxon>
        <taxon>Lachnospirales</taxon>
        <taxon>Lachnospiraceae</taxon>
        <taxon>Hominisplanchenecus</taxon>
    </lineage>
</organism>
<proteinExistence type="predicted"/>
<dbReference type="SUPFAM" id="SSF53335">
    <property type="entry name" value="S-adenosyl-L-methionine-dependent methyltransferases"/>
    <property type="match status" value="1"/>
</dbReference>
<accession>A0ABS8ES75</accession>
<feature type="domain" description="Methyltransferase" evidence="3">
    <location>
        <begin position="43"/>
        <end position="131"/>
    </location>
</feature>
<evidence type="ECO:0000259" key="3">
    <source>
        <dbReference type="Pfam" id="PF13649"/>
    </source>
</evidence>
<dbReference type="PANTHER" id="PTHR43861:SF1">
    <property type="entry name" value="TRANS-ACONITATE 2-METHYLTRANSFERASE"/>
    <property type="match status" value="1"/>
</dbReference>
<comment type="caution">
    <text evidence="4">The sequence shown here is derived from an EMBL/GenBank/DDBJ whole genome shotgun (WGS) entry which is preliminary data.</text>
</comment>
<dbReference type="Gene3D" id="3.40.50.150">
    <property type="entry name" value="Vaccinia Virus protein VP39"/>
    <property type="match status" value="1"/>
</dbReference>
<name>A0ABS8ES75_9FIRM</name>
<evidence type="ECO:0000256" key="1">
    <source>
        <dbReference type="ARBA" id="ARBA00022603"/>
    </source>
</evidence>
<keyword evidence="1 4" id="KW-0489">Methyltransferase</keyword>
<sequence>MSDAITLNYYNSNAAVFSETTKNVDFSEVQQIFTKHLSPDASILDFGCGSGRDTKYFLNNGYHVTATDGSGVICKMATDYTGIQVKQMLFEELDDRNQYDGIWACASVLHLSREKLPNIFHKMHQALKTNGIIYTSFKYGTFEGERNGRYFTDFTEGMFEEFVRKISGLQIEKMWITGDVREGRGDERWLNILLRKTDVC</sequence>